<evidence type="ECO:0000256" key="1">
    <source>
        <dbReference type="SAM" id="MobiDB-lite"/>
    </source>
</evidence>
<evidence type="ECO:0008006" key="5">
    <source>
        <dbReference type="Google" id="ProtNLM"/>
    </source>
</evidence>
<dbReference type="PROSITE" id="PS51257">
    <property type="entry name" value="PROKAR_LIPOPROTEIN"/>
    <property type="match status" value="1"/>
</dbReference>
<dbReference type="RefSeq" id="WP_182303765.1">
    <property type="nucleotide sequence ID" value="NZ_CP041969.1"/>
</dbReference>
<dbReference type="KEGG" id="cchl:FPL14_15085"/>
<evidence type="ECO:0000313" key="3">
    <source>
        <dbReference type="EMBL" id="QMV42373.1"/>
    </source>
</evidence>
<feature type="region of interest" description="Disordered" evidence="1">
    <location>
        <begin position="36"/>
        <end position="132"/>
    </location>
</feature>
<accession>A0A7G5BZI9</accession>
<proteinExistence type="predicted"/>
<dbReference type="EMBL" id="CP041969">
    <property type="protein sequence ID" value="QMV42373.1"/>
    <property type="molecule type" value="Genomic_DNA"/>
</dbReference>
<evidence type="ECO:0000313" key="4">
    <source>
        <dbReference type="Proteomes" id="UP000515679"/>
    </source>
</evidence>
<organism evidence="3 4">
    <name type="scientific">Cohnella cholangitidis</name>
    <dbReference type="NCBI Taxonomy" id="2598458"/>
    <lineage>
        <taxon>Bacteria</taxon>
        <taxon>Bacillati</taxon>
        <taxon>Bacillota</taxon>
        <taxon>Bacilli</taxon>
        <taxon>Bacillales</taxon>
        <taxon>Paenibacillaceae</taxon>
        <taxon>Cohnella</taxon>
    </lineage>
</organism>
<feature type="compositionally biased region" description="Basic and acidic residues" evidence="1">
    <location>
        <begin position="118"/>
        <end position="132"/>
    </location>
</feature>
<evidence type="ECO:0000256" key="2">
    <source>
        <dbReference type="SAM" id="SignalP"/>
    </source>
</evidence>
<feature type="compositionally biased region" description="Low complexity" evidence="1">
    <location>
        <begin position="36"/>
        <end position="72"/>
    </location>
</feature>
<sequence>MKRLLGVISVAAALWLMTGCGSSPTSNRYIEAAEPAIEPTETASEAPVQTEEAQAEPTQTETVQPAEPTQQGEKTEEQPTEQPKEPAKKQTKAEKVQEAKKNNESVAKAVTDSIMDNGEDKTAASGPEAERLKKSIEGIRGLVKDLKQHAENEDAEKMKEVSSQIVQDWEAMKADVDASFPDMTDFLQEKIVKLNELQAAETIDSQAMLQLDYELYQSFRQLADKAGL</sequence>
<gene>
    <name evidence="3" type="ORF">FPL14_15085</name>
</gene>
<feature type="signal peptide" evidence="2">
    <location>
        <begin position="1"/>
        <end position="22"/>
    </location>
</feature>
<reference evidence="3 4" key="1">
    <citation type="submission" date="2019-07" db="EMBL/GenBank/DDBJ databases">
        <authorList>
            <person name="Kim J.K."/>
            <person name="Cheong H.-M."/>
            <person name="Choi Y."/>
            <person name="Hwang K.J."/>
            <person name="Lee S."/>
            <person name="Choi C."/>
        </authorList>
    </citation>
    <scope>NUCLEOTIDE SEQUENCE [LARGE SCALE GENOMIC DNA]</scope>
    <source>
        <strain evidence="3 4">KS 22</strain>
    </source>
</reference>
<dbReference type="Proteomes" id="UP000515679">
    <property type="component" value="Chromosome"/>
</dbReference>
<keyword evidence="4" id="KW-1185">Reference proteome</keyword>
<keyword evidence="2" id="KW-0732">Signal</keyword>
<name>A0A7G5BZI9_9BACL</name>
<dbReference type="AlphaFoldDB" id="A0A7G5BZI9"/>
<feature type="chain" id="PRO_5038460540" description="Lipoprotein" evidence="2">
    <location>
        <begin position="23"/>
        <end position="228"/>
    </location>
</feature>
<protein>
    <recommendedName>
        <fullName evidence="5">Lipoprotein</fullName>
    </recommendedName>
</protein>
<feature type="compositionally biased region" description="Basic and acidic residues" evidence="1">
    <location>
        <begin position="73"/>
        <end position="103"/>
    </location>
</feature>